<feature type="domain" description="Peptidase S8/S53" evidence="1">
    <location>
        <begin position="358"/>
        <end position="621"/>
    </location>
</feature>
<dbReference type="GO" id="GO:0006508">
    <property type="term" value="P:proteolysis"/>
    <property type="evidence" value="ECO:0007669"/>
    <property type="project" value="InterPro"/>
</dbReference>
<keyword evidence="3" id="KW-1185">Reference proteome</keyword>
<dbReference type="Pfam" id="PF00082">
    <property type="entry name" value="Peptidase_S8"/>
    <property type="match status" value="1"/>
</dbReference>
<name>A0A1E1F4A0_9SPHN</name>
<proteinExistence type="predicted"/>
<protein>
    <recommendedName>
        <fullName evidence="1">Peptidase S8/S53 domain-containing protein</fullName>
    </recommendedName>
</protein>
<dbReference type="InterPro" id="IPR036852">
    <property type="entry name" value="Peptidase_S8/S53_dom_sf"/>
</dbReference>
<dbReference type="RefSeq" id="WP_066520897.1">
    <property type="nucleotide sequence ID" value="NZ_AP017655.1"/>
</dbReference>
<dbReference type="InterPro" id="IPR000209">
    <property type="entry name" value="Peptidase_S8/S53_dom"/>
</dbReference>
<dbReference type="CDD" id="cd04847">
    <property type="entry name" value="Peptidases_S8_Subtilisin_like_2"/>
    <property type="match status" value="1"/>
</dbReference>
<dbReference type="Proteomes" id="UP000218272">
    <property type="component" value="Chromosome SCLO_1"/>
</dbReference>
<evidence type="ECO:0000259" key="1">
    <source>
        <dbReference type="Pfam" id="PF00082"/>
    </source>
</evidence>
<reference evidence="2 3" key="1">
    <citation type="submission" date="2016-10" db="EMBL/GenBank/DDBJ databases">
        <title>Complete Genome Sequence of the Nonylphenol-Degrading Bacterium Sphingobium cloacae JCM 10874T.</title>
        <authorList>
            <person name="Ootsuka M."/>
            <person name="Nishizawa T."/>
            <person name="Ohta H."/>
        </authorList>
    </citation>
    <scope>NUCLEOTIDE SEQUENCE [LARGE SCALE GENOMIC DNA]</scope>
    <source>
        <strain evidence="2 3">JCM 10874</strain>
    </source>
</reference>
<dbReference type="AlphaFoldDB" id="A0A1E1F4A0"/>
<gene>
    <name evidence="2" type="ORF">SCLO_1022870</name>
</gene>
<organism evidence="2 3">
    <name type="scientific">Sphingobium cloacae</name>
    <dbReference type="NCBI Taxonomy" id="120107"/>
    <lineage>
        <taxon>Bacteria</taxon>
        <taxon>Pseudomonadati</taxon>
        <taxon>Pseudomonadota</taxon>
        <taxon>Alphaproteobacteria</taxon>
        <taxon>Sphingomonadales</taxon>
        <taxon>Sphingomonadaceae</taxon>
        <taxon>Sphingobium</taxon>
    </lineage>
</organism>
<evidence type="ECO:0000313" key="3">
    <source>
        <dbReference type="Proteomes" id="UP000218272"/>
    </source>
</evidence>
<dbReference type="SUPFAM" id="SSF52743">
    <property type="entry name" value="Subtilisin-like"/>
    <property type="match status" value="1"/>
</dbReference>
<dbReference type="InterPro" id="IPR034074">
    <property type="entry name" value="Y4bN_pept_dom"/>
</dbReference>
<dbReference type="OrthoDB" id="9768989at2"/>
<dbReference type="Gene3D" id="3.40.50.200">
    <property type="entry name" value="Peptidase S8/S53 domain"/>
    <property type="match status" value="1"/>
</dbReference>
<accession>A0A1E1F4A0</accession>
<dbReference type="EMBL" id="AP017655">
    <property type="protein sequence ID" value="BAV65327.1"/>
    <property type="molecule type" value="Genomic_DNA"/>
</dbReference>
<dbReference type="GO" id="GO:0004252">
    <property type="term" value="F:serine-type endopeptidase activity"/>
    <property type="evidence" value="ECO:0007669"/>
    <property type="project" value="InterPro"/>
</dbReference>
<sequence length="843" mass="91036">MANNPVQIILNDRDFHQAPDPGQPPRNKDFFDKADAAFAAHKAALLASIDAIMAHLAASPFGPLAYLKIQMRSEALAKSYRPVWWLFKRDQFPCVGADAVGTLFFEAPLIYLPGLRSRIDAAELTVETKYRQADGAPYLAPTSARAEVGAIETIEIAPPERKRNFSVSAALAAFEDPRAVSGYQIELFHAPTDPVIADDPIGRGALLRSFDKLVIGLGSGVRAFVHRSIGRTPVLELQLTQDAQPALIDNRSAPVGGEIAAALPATTVDKSPDRHEAALNALQAHPLVRAILPPILLQIEDEQTPPPFGLGLDLPSLPLAIPAPVADATYPIVGIIDSGVAAPLDAWVVGRFDYLSSGEFNAVHGTGVAGLVSVPHLTNPASVVPLGDGCRIYDAPLFPSKPFSTHYRGFIDFLEEVEQAVAEGQRNHGVRIFNLSINAVSDVERYRYSIYASRLDQIADAYGVIFVNTVGNLPRAQARAPWPKKPGETVRYFASRTTSDTIFKPSESVRAISVGAINPPRTEHVEGAPTVYTTRGPGLQVGVKPDVVAYGGAGVTAPGASTGLCSIDVEGRRQDVVGTSFAAPLVARTLAGLDAATNGGLHVEALRAMLLHHAVLPETLKRRSLKDLARQFAGFGQPAPVVDMLETGNHQITLLFQSRLSIGERKPVILRFPFVWPESLAGSDGKCSGRARITLVYAPPLDPAFGAEFVRVNLEASLKQLQAVPNKDGSPRFLNQIDPLYYPKSAHLAVPEKALIDHGLKWWPSKQYCSTFNEIGASSQWRLEVTSLVRAETRFPAEGVPFAALLTIEDPDGKAPVFRELRQYLQTSQANAQDVRTAVRLRA</sequence>
<evidence type="ECO:0000313" key="2">
    <source>
        <dbReference type="EMBL" id="BAV65327.1"/>
    </source>
</evidence>
<dbReference type="KEGG" id="sclo:SCLO_1022870"/>